<dbReference type="InterPro" id="IPR000577">
    <property type="entry name" value="Carb_kinase_FGGY"/>
</dbReference>
<proteinExistence type="inferred from homology"/>
<dbReference type="InterPro" id="IPR018485">
    <property type="entry name" value="FGGY_C"/>
</dbReference>
<dbReference type="EMBL" id="ACYH01000058">
    <property type="protein sequence ID" value="EEV19454.1"/>
    <property type="molecule type" value="Genomic_DNA"/>
</dbReference>
<protein>
    <submittedName>
        <fullName evidence="6">Carbohydrate kinase, FGGY family protein</fullName>
    </submittedName>
</protein>
<feature type="domain" description="Carbohydrate kinase FGGY N-terminal" evidence="4">
    <location>
        <begin position="12"/>
        <end position="259"/>
    </location>
</feature>
<sequence length="521" mass="57188">MEKNIKNGQSTLISIDCGTQSLRVIIFAEDGSLLAKKQVMYKPYVSPRPGWAEQNPAVWWGALCTGVAALKTSHPDLIAAAKGIGITAQRDTVILIGKDGTVLRPAITWLDTRKARGRYHPNFIMKAALKAVDYYDKIMHSQSDGQCNWIQENEPEIWKKTWRVLMVSGYLQYRLTGIAADSPSSLVGHIPFDHKKQKWASPGHITAKIFPIDDDKKCAVVQSGKEIGRVSAQGAEETGLPAGIPVIACGSDKACETLGMGCLSAETASLSFGTTATVEICTDRYTEPIRFLPAYSAAYPGRWVPEIEIFRGYWMISWFKDELGYEERAKATATGIIPEQIMDRLLDSSPPGCYGLMLQPYWGASLKDHYAKGSMIGFGDVHGRHAIYRAIVEGLAYSLREGLEQLESQSGVPVQKVAVSGGASQSDRICSITADILNKPLVRGATTETSALGAAILTAYGTGSYSTIEKSAKNMVHIAGEFEPSPDNRVLYDELYKIYTQIYPILKHVYKRIREVTGYPS</sequence>
<name>C8PT19_9SPIR</name>
<dbReference type="STRING" id="596324.TREVI0001_2255"/>
<dbReference type="Pfam" id="PF02782">
    <property type="entry name" value="FGGY_C"/>
    <property type="match status" value="1"/>
</dbReference>
<dbReference type="GO" id="GO:0005975">
    <property type="term" value="P:carbohydrate metabolic process"/>
    <property type="evidence" value="ECO:0007669"/>
    <property type="project" value="InterPro"/>
</dbReference>
<dbReference type="RefSeq" id="WP_006189777.1">
    <property type="nucleotide sequence ID" value="NZ_ACYH01000058.1"/>
</dbReference>
<keyword evidence="3 6" id="KW-0418">Kinase</keyword>
<keyword evidence="2" id="KW-0808">Transferase</keyword>
<dbReference type="CDD" id="cd07779">
    <property type="entry name" value="ASKHA_NBD_FGGY_YgcE-like"/>
    <property type="match status" value="1"/>
</dbReference>
<dbReference type="Proteomes" id="UP000004509">
    <property type="component" value="Unassembled WGS sequence"/>
</dbReference>
<evidence type="ECO:0000256" key="2">
    <source>
        <dbReference type="ARBA" id="ARBA00022679"/>
    </source>
</evidence>
<dbReference type="Pfam" id="PF00370">
    <property type="entry name" value="FGGY_N"/>
    <property type="match status" value="1"/>
</dbReference>
<evidence type="ECO:0000313" key="7">
    <source>
        <dbReference type="Proteomes" id="UP000004509"/>
    </source>
</evidence>
<dbReference type="AlphaFoldDB" id="C8PT19"/>
<dbReference type="Gene3D" id="3.30.420.40">
    <property type="match status" value="2"/>
</dbReference>
<dbReference type="SUPFAM" id="SSF53067">
    <property type="entry name" value="Actin-like ATPase domain"/>
    <property type="match status" value="2"/>
</dbReference>
<organism evidence="6 7">
    <name type="scientific">Treponema vincentii ATCC 35580</name>
    <dbReference type="NCBI Taxonomy" id="596324"/>
    <lineage>
        <taxon>Bacteria</taxon>
        <taxon>Pseudomonadati</taxon>
        <taxon>Spirochaetota</taxon>
        <taxon>Spirochaetia</taxon>
        <taxon>Spirochaetales</taxon>
        <taxon>Treponemataceae</taxon>
        <taxon>Treponema</taxon>
    </lineage>
</organism>
<dbReference type="InterPro" id="IPR043129">
    <property type="entry name" value="ATPase_NBD"/>
</dbReference>
<evidence type="ECO:0000259" key="5">
    <source>
        <dbReference type="Pfam" id="PF02782"/>
    </source>
</evidence>
<evidence type="ECO:0000259" key="4">
    <source>
        <dbReference type="Pfam" id="PF00370"/>
    </source>
</evidence>
<accession>C8PT19</accession>
<evidence type="ECO:0000256" key="1">
    <source>
        <dbReference type="ARBA" id="ARBA00009156"/>
    </source>
</evidence>
<reference evidence="6 7" key="1">
    <citation type="submission" date="2009-07" db="EMBL/GenBank/DDBJ databases">
        <authorList>
            <person name="Madupu R."/>
            <person name="Sebastian Y."/>
            <person name="Durkin A.S."/>
            <person name="Torralba M."/>
            <person name="Methe B."/>
            <person name="Sutton G.G."/>
            <person name="Strausberg R.L."/>
            <person name="Nelson K.E."/>
        </authorList>
    </citation>
    <scope>NUCLEOTIDE SEQUENCE [LARGE SCALE GENOMIC DNA]</scope>
    <source>
        <strain evidence="6 7">ATCC 35580</strain>
    </source>
</reference>
<dbReference type="OrthoDB" id="9805576at2"/>
<dbReference type="InterPro" id="IPR050406">
    <property type="entry name" value="FGGY_Carb_Kinase"/>
</dbReference>
<dbReference type="GO" id="GO:0016301">
    <property type="term" value="F:kinase activity"/>
    <property type="evidence" value="ECO:0007669"/>
    <property type="project" value="UniProtKB-KW"/>
</dbReference>
<evidence type="ECO:0000256" key="3">
    <source>
        <dbReference type="ARBA" id="ARBA00022777"/>
    </source>
</evidence>
<comment type="caution">
    <text evidence="6">The sequence shown here is derived from an EMBL/GenBank/DDBJ whole genome shotgun (WGS) entry which is preliminary data.</text>
</comment>
<dbReference type="PANTHER" id="PTHR43095">
    <property type="entry name" value="SUGAR KINASE"/>
    <property type="match status" value="1"/>
</dbReference>
<feature type="domain" description="Carbohydrate kinase FGGY C-terminal" evidence="5">
    <location>
        <begin position="269"/>
        <end position="460"/>
    </location>
</feature>
<dbReference type="PANTHER" id="PTHR43095:SF5">
    <property type="entry name" value="XYLULOSE KINASE"/>
    <property type="match status" value="1"/>
</dbReference>
<dbReference type="PIRSF" id="PIRSF000538">
    <property type="entry name" value="GlpK"/>
    <property type="match status" value="1"/>
</dbReference>
<dbReference type="InterPro" id="IPR018484">
    <property type="entry name" value="FGGY_N"/>
</dbReference>
<comment type="similarity">
    <text evidence="1">Belongs to the FGGY kinase family.</text>
</comment>
<dbReference type="eggNOG" id="COG1070">
    <property type="taxonomic scope" value="Bacteria"/>
</dbReference>
<gene>
    <name evidence="6" type="ORF">TREVI0001_2255</name>
</gene>
<evidence type="ECO:0000313" key="6">
    <source>
        <dbReference type="EMBL" id="EEV19454.1"/>
    </source>
</evidence>